<dbReference type="PANTHER" id="PTHR32026">
    <property type="entry name" value="METHYLTRANSFERASE-LIKE PROTEIN 24"/>
    <property type="match status" value="1"/>
</dbReference>
<dbReference type="AlphaFoldDB" id="A0ABD0KGJ7"/>
<dbReference type="InterPro" id="IPR026913">
    <property type="entry name" value="METTL24"/>
</dbReference>
<dbReference type="Pfam" id="PF13383">
    <property type="entry name" value="Methyltransf_22"/>
    <property type="match status" value="1"/>
</dbReference>
<dbReference type="SUPFAM" id="SSF53335">
    <property type="entry name" value="S-adenosyl-L-methionine-dependent methyltransferases"/>
    <property type="match status" value="1"/>
</dbReference>
<dbReference type="InterPro" id="IPR029063">
    <property type="entry name" value="SAM-dependent_MTases_sf"/>
</dbReference>
<organism evidence="2 3">
    <name type="scientific">Batillaria attramentaria</name>
    <dbReference type="NCBI Taxonomy" id="370345"/>
    <lineage>
        <taxon>Eukaryota</taxon>
        <taxon>Metazoa</taxon>
        <taxon>Spiralia</taxon>
        <taxon>Lophotrochozoa</taxon>
        <taxon>Mollusca</taxon>
        <taxon>Gastropoda</taxon>
        <taxon>Caenogastropoda</taxon>
        <taxon>Sorbeoconcha</taxon>
        <taxon>Cerithioidea</taxon>
        <taxon>Batillariidae</taxon>
        <taxon>Batillaria</taxon>
    </lineage>
</organism>
<keyword evidence="3" id="KW-1185">Reference proteome</keyword>
<protein>
    <recommendedName>
        <fullName evidence="1">Methyltransferase domain-containing protein</fullName>
    </recommendedName>
</protein>
<gene>
    <name evidence="2" type="ORF">BaRGS_00022470</name>
</gene>
<comment type="caution">
    <text evidence="2">The sequence shown here is derived from an EMBL/GenBank/DDBJ whole genome shotgun (WGS) entry which is preliminary data.</text>
</comment>
<accession>A0ABD0KGJ7</accession>
<name>A0ABD0KGJ7_9CAEN</name>
<feature type="non-terminal residue" evidence="2">
    <location>
        <position position="1"/>
    </location>
</feature>
<dbReference type="Proteomes" id="UP001519460">
    <property type="component" value="Unassembled WGS sequence"/>
</dbReference>
<dbReference type="EMBL" id="JACVVK020000181">
    <property type="protein sequence ID" value="KAK7486300.1"/>
    <property type="molecule type" value="Genomic_DNA"/>
</dbReference>
<evidence type="ECO:0000259" key="1">
    <source>
        <dbReference type="Pfam" id="PF13383"/>
    </source>
</evidence>
<evidence type="ECO:0000313" key="3">
    <source>
        <dbReference type="Proteomes" id="UP001519460"/>
    </source>
</evidence>
<feature type="domain" description="Methyltransferase" evidence="1">
    <location>
        <begin position="125"/>
        <end position="316"/>
    </location>
</feature>
<sequence>KDWKETVTSGTMRISKSMAAFLAIVLFQAGYLFCLFFSPSGTQAYPAPIQCQCLLYRDMRIRHMMKSSTSRQYRLQPNTTTLHHRTRGTLRLFPHMKKSITDKQSRRQQHTFLCRRPFFGVTDTHCPSSRMGNEGDGGWNICNDPAWVPRKPCIVYSFGVGFDFSFDDEVAEVYGCQVFSFDPSMKTESYQRSKLVKFFNIGIGDEGTRGGGTWNISSYTVTRGNETWNISSFSKIREMLNHTAAVIDVVKMDIEWGEWDALPSMIKEGQLVNVRQFAVEFHVEKEEQKDKRKLLTYLGILRNLQEIGFRRYMTHMNPYGIPRALRHSEIESCCYEVYFLNDNFKRAR</sequence>
<reference evidence="2 3" key="1">
    <citation type="journal article" date="2023" name="Sci. Data">
        <title>Genome assembly of the Korean intertidal mud-creeper Batillaria attramentaria.</title>
        <authorList>
            <person name="Patra A.K."/>
            <person name="Ho P.T."/>
            <person name="Jun S."/>
            <person name="Lee S.J."/>
            <person name="Kim Y."/>
            <person name="Won Y.J."/>
        </authorList>
    </citation>
    <scope>NUCLEOTIDE SEQUENCE [LARGE SCALE GENOMIC DNA]</scope>
    <source>
        <strain evidence="2">Wonlab-2016</strain>
    </source>
</reference>
<dbReference type="InterPro" id="IPR025714">
    <property type="entry name" value="Methyltranfer_dom"/>
</dbReference>
<evidence type="ECO:0000313" key="2">
    <source>
        <dbReference type="EMBL" id="KAK7486300.1"/>
    </source>
</evidence>
<proteinExistence type="predicted"/>
<dbReference type="PANTHER" id="PTHR32026:SF10">
    <property type="entry name" value="METHYLTRANSFERASE-LIKE PROTEIN 24-RELATED"/>
    <property type="match status" value="1"/>
</dbReference>